<feature type="non-terminal residue" evidence="2">
    <location>
        <position position="138"/>
    </location>
</feature>
<comment type="caution">
    <text evidence="2">The sequence shown here is derived from an EMBL/GenBank/DDBJ whole genome shotgun (WGS) entry which is preliminary data.</text>
</comment>
<proteinExistence type="predicted"/>
<gene>
    <name evidence="2" type="ORF">S03H2_25844</name>
</gene>
<protein>
    <submittedName>
        <fullName evidence="2">Uncharacterized protein</fullName>
    </submittedName>
</protein>
<feature type="non-terminal residue" evidence="2">
    <location>
        <position position="1"/>
    </location>
</feature>
<dbReference type="EMBL" id="BARU01014754">
    <property type="protein sequence ID" value="GAH36414.1"/>
    <property type="molecule type" value="Genomic_DNA"/>
</dbReference>
<reference evidence="2" key="1">
    <citation type="journal article" date="2014" name="Front. Microbiol.">
        <title>High frequency of phylogenetically diverse reductive dehalogenase-homologous genes in deep subseafloor sedimentary metagenomes.</title>
        <authorList>
            <person name="Kawai M."/>
            <person name="Futagami T."/>
            <person name="Toyoda A."/>
            <person name="Takaki Y."/>
            <person name="Nishi S."/>
            <person name="Hori S."/>
            <person name="Arai W."/>
            <person name="Tsubouchi T."/>
            <person name="Morono Y."/>
            <person name="Uchiyama I."/>
            <person name="Ito T."/>
            <person name="Fujiyama A."/>
            <person name="Inagaki F."/>
            <person name="Takami H."/>
        </authorList>
    </citation>
    <scope>NUCLEOTIDE SEQUENCE</scope>
    <source>
        <strain evidence="2">Expedition CK06-06</strain>
    </source>
</reference>
<feature type="compositionally biased region" description="Low complexity" evidence="1">
    <location>
        <begin position="47"/>
        <end position="57"/>
    </location>
</feature>
<evidence type="ECO:0000256" key="1">
    <source>
        <dbReference type="SAM" id="MobiDB-lite"/>
    </source>
</evidence>
<feature type="region of interest" description="Disordered" evidence="1">
    <location>
        <begin position="16"/>
        <end position="72"/>
    </location>
</feature>
<accession>X1G4B9</accession>
<feature type="compositionally biased region" description="Basic and acidic residues" evidence="1">
    <location>
        <begin position="16"/>
        <end position="26"/>
    </location>
</feature>
<dbReference type="AlphaFoldDB" id="X1G4B9"/>
<name>X1G4B9_9ZZZZ</name>
<evidence type="ECO:0000313" key="2">
    <source>
        <dbReference type="EMBL" id="GAH36414.1"/>
    </source>
</evidence>
<sequence>EEKQRMVEEQRAIMEHIERQARDNKASEAAVKADAFASRMTGGSMPSQSQSQSQSQSYAPSTSVDGFSASEIEEQRKILEQIEAAKGSASSSATGTQIQIGDGQKVQLHGQEKTKEAINEGTAQLVLCLNCNNWMQVV</sequence>
<organism evidence="2">
    <name type="scientific">marine sediment metagenome</name>
    <dbReference type="NCBI Taxonomy" id="412755"/>
    <lineage>
        <taxon>unclassified sequences</taxon>
        <taxon>metagenomes</taxon>
        <taxon>ecological metagenomes</taxon>
    </lineage>
</organism>